<gene>
    <name evidence="4" type="ORF">EDS130_LOCUS42499</name>
    <name evidence="5" type="ORF">XAT740_LOCUS48211</name>
</gene>
<keyword evidence="2" id="KW-1133">Transmembrane helix</keyword>
<dbReference type="OrthoDB" id="10004397at2759"/>
<feature type="transmembrane region" description="Helical" evidence="2">
    <location>
        <begin position="63"/>
        <end position="83"/>
    </location>
</feature>
<dbReference type="Proteomes" id="UP000663828">
    <property type="component" value="Unassembled WGS sequence"/>
</dbReference>
<dbReference type="Proteomes" id="UP000663852">
    <property type="component" value="Unassembled WGS sequence"/>
</dbReference>
<keyword evidence="3" id="KW-0732">Signal</keyword>
<reference evidence="4" key="1">
    <citation type="submission" date="2021-02" db="EMBL/GenBank/DDBJ databases">
        <authorList>
            <person name="Nowell W R."/>
        </authorList>
    </citation>
    <scope>NUCLEOTIDE SEQUENCE</scope>
</reference>
<feature type="compositionally biased region" description="Low complexity" evidence="1">
    <location>
        <begin position="27"/>
        <end position="48"/>
    </location>
</feature>
<dbReference type="AlphaFoldDB" id="A0A815T648"/>
<evidence type="ECO:0000256" key="2">
    <source>
        <dbReference type="SAM" id="Phobius"/>
    </source>
</evidence>
<sequence>MRGILHLFLIVTTFAVVVQCQGGGGSRSSRSSSFSRSRRSISSYRSSSPCTGDACPPEHSPTIGYAIIGTAGIVFLFIVYKAITSGTPSQSNTAYVNLPSTDNQNVDGNPFESGLWSSRYYQYKSWHGPFHFRLLFDPEVPRVTGNGIDDVGEYEIEGMYSRKTNRMGLIKNYREGTGDRTQNLGHNVTIQVAWNETQQQFEGKWFVKTSKYSGEDKFELKSEQNIKIKDY</sequence>
<dbReference type="EMBL" id="CAJNOR010006865">
    <property type="protein sequence ID" value="CAF1605348.1"/>
    <property type="molecule type" value="Genomic_DNA"/>
</dbReference>
<evidence type="ECO:0000256" key="1">
    <source>
        <dbReference type="SAM" id="MobiDB-lite"/>
    </source>
</evidence>
<organism evidence="4 7">
    <name type="scientific">Adineta ricciae</name>
    <name type="common">Rotifer</name>
    <dbReference type="NCBI Taxonomy" id="249248"/>
    <lineage>
        <taxon>Eukaryota</taxon>
        <taxon>Metazoa</taxon>
        <taxon>Spiralia</taxon>
        <taxon>Gnathifera</taxon>
        <taxon>Rotifera</taxon>
        <taxon>Eurotatoria</taxon>
        <taxon>Bdelloidea</taxon>
        <taxon>Adinetida</taxon>
        <taxon>Adinetidae</taxon>
        <taxon>Adineta</taxon>
    </lineage>
</organism>
<keyword evidence="6" id="KW-1185">Reference proteome</keyword>
<evidence type="ECO:0000313" key="5">
    <source>
        <dbReference type="EMBL" id="CAF1605348.1"/>
    </source>
</evidence>
<keyword evidence="2" id="KW-0812">Transmembrane</keyword>
<evidence type="ECO:0000313" key="4">
    <source>
        <dbReference type="EMBL" id="CAF1498844.1"/>
    </source>
</evidence>
<name>A0A815T648_ADIRI</name>
<protein>
    <submittedName>
        <fullName evidence="4">Uncharacterized protein</fullName>
    </submittedName>
</protein>
<feature type="signal peptide" evidence="3">
    <location>
        <begin position="1"/>
        <end position="20"/>
    </location>
</feature>
<accession>A0A815T648</accession>
<feature type="region of interest" description="Disordered" evidence="1">
    <location>
        <begin position="21"/>
        <end position="53"/>
    </location>
</feature>
<evidence type="ECO:0000313" key="6">
    <source>
        <dbReference type="Proteomes" id="UP000663828"/>
    </source>
</evidence>
<evidence type="ECO:0000313" key="7">
    <source>
        <dbReference type="Proteomes" id="UP000663852"/>
    </source>
</evidence>
<keyword evidence="2" id="KW-0472">Membrane</keyword>
<comment type="caution">
    <text evidence="4">The sequence shown here is derived from an EMBL/GenBank/DDBJ whole genome shotgun (WGS) entry which is preliminary data.</text>
</comment>
<dbReference type="EMBL" id="CAJNOJ010000624">
    <property type="protein sequence ID" value="CAF1498844.1"/>
    <property type="molecule type" value="Genomic_DNA"/>
</dbReference>
<evidence type="ECO:0000256" key="3">
    <source>
        <dbReference type="SAM" id="SignalP"/>
    </source>
</evidence>
<feature type="chain" id="PRO_5036228899" evidence="3">
    <location>
        <begin position="21"/>
        <end position="231"/>
    </location>
</feature>
<proteinExistence type="predicted"/>